<protein>
    <recommendedName>
        <fullName evidence="6">GPI anchored serine-rich protein</fullName>
    </recommendedName>
</protein>
<dbReference type="Proteomes" id="UP000243081">
    <property type="component" value="Unassembled WGS sequence"/>
</dbReference>
<feature type="compositionally biased region" description="Low complexity" evidence="1">
    <location>
        <begin position="193"/>
        <end position="207"/>
    </location>
</feature>
<organism evidence="4 5">
    <name type="scientific">Cordyceps confragosa</name>
    <name type="common">Lecanicillium lecanii</name>
    <dbReference type="NCBI Taxonomy" id="2714763"/>
    <lineage>
        <taxon>Eukaryota</taxon>
        <taxon>Fungi</taxon>
        <taxon>Dikarya</taxon>
        <taxon>Ascomycota</taxon>
        <taxon>Pezizomycotina</taxon>
        <taxon>Sordariomycetes</taxon>
        <taxon>Hypocreomycetidae</taxon>
        <taxon>Hypocreales</taxon>
        <taxon>Cordycipitaceae</taxon>
        <taxon>Akanthomyces</taxon>
    </lineage>
</organism>
<dbReference type="OrthoDB" id="3565477at2759"/>
<reference evidence="4 5" key="1">
    <citation type="submission" date="2016-03" db="EMBL/GenBank/DDBJ databases">
        <title>Fine-scale spatial genetic structure of a fungal parasite of coffee scale insects.</title>
        <authorList>
            <person name="Jackson D."/>
            <person name="Zemenick K.A."/>
            <person name="Malloure B."/>
            <person name="Quandt C.A."/>
            <person name="James T.Y."/>
        </authorList>
    </citation>
    <scope>NUCLEOTIDE SEQUENCE [LARGE SCALE GENOMIC DNA]</scope>
    <source>
        <strain evidence="4 5">UM487</strain>
    </source>
</reference>
<keyword evidence="2" id="KW-0812">Transmembrane</keyword>
<keyword evidence="3" id="KW-0732">Signal</keyword>
<evidence type="ECO:0000256" key="2">
    <source>
        <dbReference type="SAM" id="Phobius"/>
    </source>
</evidence>
<evidence type="ECO:0000256" key="1">
    <source>
        <dbReference type="SAM" id="MobiDB-lite"/>
    </source>
</evidence>
<feature type="region of interest" description="Disordered" evidence="1">
    <location>
        <begin position="114"/>
        <end position="162"/>
    </location>
</feature>
<name>A0A179IDX3_CORDF</name>
<evidence type="ECO:0008006" key="6">
    <source>
        <dbReference type="Google" id="ProtNLM"/>
    </source>
</evidence>
<keyword evidence="2" id="KW-0472">Membrane</keyword>
<feature type="signal peptide" evidence="3">
    <location>
        <begin position="1"/>
        <end position="16"/>
    </location>
</feature>
<dbReference type="EMBL" id="LUKN01002074">
    <property type="protein sequence ID" value="OAQ99703.1"/>
    <property type="molecule type" value="Genomic_DNA"/>
</dbReference>
<feature type="chain" id="PRO_5008104436" description="GPI anchored serine-rich protein" evidence="3">
    <location>
        <begin position="17"/>
        <end position="273"/>
    </location>
</feature>
<feature type="compositionally biased region" description="Polar residues" evidence="1">
    <location>
        <begin position="114"/>
        <end position="125"/>
    </location>
</feature>
<keyword evidence="5" id="KW-1185">Reference proteome</keyword>
<comment type="caution">
    <text evidence="4">The sequence shown here is derived from an EMBL/GenBank/DDBJ whole genome shotgun (WGS) entry which is preliminary data.</text>
</comment>
<gene>
    <name evidence="4" type="ORF">LLEC1_05405</name>
</gene>
<accession>A0A179IDX3</accession>
<feature type="region of interest" description="Disordered" evidence="1">
    <location>
        <begin position="193"/>
        <end position="212"/>
    </location>
</feature>
<keyword evidence="2" id="KW-1133">Transmembrane helix</keyword>
<dbReference type="AlphaFoldDB" id="A0A179IDX3"/>
<evidence type="ECO:0000313" key="4">
    <source>
        <dbReference type="EMBL" id="OAQ99703.1"/>
    </source>
</evidence>
<proteinExistence type="predicted"/>
<feature type="transmembrane region" description="Helical" evidence="2">
    <location>
        <begin position="252"/>
        <end position="272"/>
    </location>
</feature>
<dbReference type="OMA" id="YSTITGP"/>
<sequence length="273" mass="26474">MRFAAAAAVLATSVMAHTEVVVEPTSTSFVTEHVTVTQCPETVTDCPARSKTTSVITNTVPYTTSTVYSTKVHTVTSCAPTVTDCPAHSTVVSTETVSVSTTVCPVGTATQTPGIWNNSTMPGGNQPTGGKPSGSASVTIPGGEKPTGPAQPPASTGAPACPTHSVTAITKSYTTVLTSVEYSTIAVPCPTGPGNPVGPGSPVTPTGSKPAPGGCTGPNCPPAGTGAPKPSAGGNQPCTGANCPAPPVTGGAASLAGSAIFAAAAGLAAFVLA</sequence>
<evidence type="ECO:0000256" key="3">
    <source>
        <dbReference type="SAM" id="SignalP"/>
    </source>
</evidence>
<evidence type="ECO:0000313" key="5">
    <source>
        <dbReference type="Proteomes" id="UP000243081"/>
    </source>
</evidence>